<dbReference type="PROSITE" id="PS51186">
    <property type="entry name" value="GNAT"/>
    <property type="match status" value="1"/>
</dbReference>
<reference evidence="2" key="2">
    <citation type="submission" date="2021-04" db="EMBL/GenBank/DDBJ databases">
        <authorList>
            <person name="Gilroy R."/>
        </authorList>
    </citation>
    <scope>NUCLEOTIDE SEQUENCE</scope>
    <source>
        <strain evidence="2">USAMLcec3-2134</strain>
    </source>
</reference>
<dbReference type="SUPFAM" id="SSF55729">
    <property type="entry name" value="Acyl-CoA N-acyltransferases (Nat)"/>
    <property type="match status" value="1"/>
</dbReference>
<dbReference type="InterPro" id="IPR016181">
    <property type="entry name" value="Acyl_CoA_acyltransferase"/>
</dbReference>
<organism evidence="2 3">
    <name type="scientific">Candidatus Eisenbergiella merdigallinarum</name>
    <dbReference type="NCBI Taxonomy" id="2838552"/>
    <lineage>
        <taxon>Bacteria</taxon>
        <taxon>Bacillati</taxon>
        <taxon>Bacillota</taxon>
        <taxon>Clostridia</taxon>
        <taxon>Lachnospirales</taxon>
        <taxon>Lachnospiraceae</taxon>
        <taxon>Eisenbergiella</taxon>
    </lineage>
</organism>
<protein>
    <submittedName>
        <fullName evidence="2">GNAT family N-acetyltransferase</fullName>
    </submittedName>
</protein>
<dbReference type="Proteomes" id="UP000886883">
    <property type="component" value="Unassembled WGS sequence"/>
</dbReference>
<dbReference type="AlphaFoldDB" id="A0A9D2SBZ1"/>
<accession>A0A9D2SBZ1</accession>
<reference evidence="2" key="1">
    <citation type="journal article" date="2021" name="PeerJ">
        <title>Extensive microbial diversity within the chicken gut microbiome revealed by metagenomics and culture.</title>
        <authorList>
            <person name="Gilroy R."/>
            <person name="Ravi A."/>
            <person name="Getino M."/>
            <person name="Pursley I."/>
            <person name="Horton D.L."/>
            <person name="Alikhan N.F."/>
            <person name="Baker D."/>
            <person name="Gharbi K."/>
            <person name="Hall N."/>
            <person name="Watson M."/>
            <person name="Adriaenssens E.M."/>
            <person name="Foster-Nyarko E."/>
            <person name="Jarju S."/>
            <person name="Secka A."/>
            <person name="Antonio M."/>
            <person name="Oren A."/>
            <person name="Chaudhuri R.R."/>
            <person name="La Ragione R."/>
            <person name="Hildebrand F."/>
            <person name="Pallen M.J."/>
        </authorList>
    </citation>
    <scope>NUCLEOTIDE SEQUENCE</scope>
    <source>
        <strain evidence="2">USAMLcec3-2134</strain>
    </source>
</reference>
<gene>
    <name evidence="2" type="ORF">H9763_01745</name>
</gene>
<dbReference type="Gene3D" id="3.40.630.30">
    <property type="match status" value="1"/>
</dbReference>
<proteinExistence type="predicted"/>
<evidence type="ECO:0000259" key="1">
    <source>
        <dbReference type="PROSITE" id="PS51186"/>
    </source>
</evidence>
<evidence type="ECO:0000313" key="2">
    <source>
        <dbReference type="EMBL" id="HJB90169.1"/>
    </source>
</evidence>
<dbReference type="CDD" id="cd04301">
    <property type="entry name" value="NAT_SF"/>
    <property type="match status" value="1"/>
</dbReference>
<comment type="caution">
    <text evidence="2">The sequence shown here is derived from an EMBL/GenBank/DDBJ whole genome shotgun (WGS) entry which is preliminary data.</text>
</comment>
<name>A0A9D2SBZ1_9FIRM</name>
<feature type="domain" description="N-acetyltransferase" evidence="1">
    <location>
        <begin position="1"/>
        <end position="150"/>
    </location>
</feature>
<dbReference type="EMBL" id="DWXE01000006">
    <property type="protein sequence ID" value="HJB90169.1"/>
    <property type="molecule type" value="Genomic_DNA"/>
</dbReference>
<dbReference type="InterPro" id="IPR000182">
    <property type="entry name" value="GNAT_dom"/>
</dbReference>
<sequence>MQLFYGVPEDIENWMKLVNQIRWNFPGLESWERLDEYKATVLKFMGKRQAICVKVGGDIAGVMLFSRGHNMICCLGVSPHFRRCGIGSMLMDEALRNLDRNKDISVSTFRADDEKGLAPRALYEKYGFVEDALIEERGYPHQKYILHPAKTVSL</sequence>
<dbReference type="Pfam" id="PF13508">
    <property type="entry name" value="Acetyltransf_7"/>
    <property type="match status" value="1"/>
</dbReference>
<dbReference type="GO" id="GO:0016747">
    <property type="term" value="F:acyltransferase activity, transferring groups other than amino-acyl groups"/>
    <property type="evidence" value="ECO:0007669"/>
    <property type="project" value="InterPro"/>
</dbReference>
<evidence type="ECO:0000313" key="3">
    <source>
        <dbReference type="Proteomes" id="UP000886883"/>
    </source>
</evidence>